<evidence type="ECO:0000256" key="1">
    <source>
        <dbReference type="ARBA" id="ARBA00006068"/>
    </source>
</evidence>
<feature type="compositionally biased region" description="Low complexity" evidence="2">
    <location>
        <begin position="350"/>
        <end position="371"/>
    </location>
</feature>
<evidence type="ECO:0000313" key="7">
    <source>
        <dbReference type="Proteomes" id="UP000600171"/>
    </source>
</evidence>
<dbReference type="Proteomes" id="UP000600171">
    <property type="component" value="Unassembled WGS sequence"/>
</dbReference>
<organism evidence="6 7">
    <name type="scientific">Rothia aerolata</name>
    <dbReference type="NCBI Taxonomy" id="1812262"/>
    <lineage>
        <taxon>Bacteria</taxon>
        <taxon>Bacillati</taxon>
        <taxon>Actinomycetota</taxon>
        <taxon>Actinomycetes</taxon>
        <taxon>Micrococcales</taxon>
        <taxon>Micrococcaceae</taxon>
        <taxon>Rothia</taxon>
    </lineage>
</organism>
<feature type="transmembrane region" description="Helical" evidence="3">
    <location>
        <begin position="30"/>
        <end position="53"/>
    </location>
</feature>
<feature type="domain" description="Cell envelope-related transcriptional attenuator" evidence="4">
    <location>
        <begin position="107"/>
        <end position="264"/>
    </location>
</feature>
<evidence type="ECO:0000256" key="3">
    <source>
        <dbReference type="SAM" id="Phobius"/>
    </source>
</evidence>
<proteinExistence type="inferred from homology"/>
<dbReference type="Pfam" id="PF03816">
    <property type="entry name" value="LytR_cpsA_psr"/>
    <property type="match status" value="1"/>
</dbReference>
<feature type="region of interest" description="Disordered" evidence="2">
    <location>
        <begin position="348"/>
        <end position="379"/>
    </location>
</feature>
<evidence type="ECO:0000256" key="2">
    <source>
        <dbReference type="SAM" id="MobiDB-lite"/>
    </source>
</evidence>
<dbReference type="Gene3D" id="3.40.630.190">
    <property type="entry name" value="LCP protein"/>
    <property type="match status" value="1"/>
</dbReference>
<dbReference type="InterPro" id="IPR050922">
    <property type="entry name" value="LytR/CpsA/Psr_CW_biosynth"/>
</dbReference>
<comment type="caution">
    <text evidence="6">The sequence shown here is derived from an EMBL/GenBank/DDBJ whole genome shotgun (WGS) entry which is preliminary data.</text>
</comment>
<evidence type="ECO:0000259" key="4">
    <source>
        <dbReference type="Pfam" id="PF03816"/>
    </source>
</evidence>
<dbReference type="PANTHER" id="PTHR33392">
    <property type="entry name" value="POLYISOPRENYL-TEICHOIC ACID--PEPTIDOGLYCAN TEICHOIC ACID TRANSFERASE TAGU"/>
    <property type="match status" value="1"/>
</dbReference>
<sequence length="501" mass="52640">MAVSEKTPSRRNLVGYGRHMRQEPQKSQRFKWLALTCAGLLLFVVAVAGVSVLRLRSNVQTASLNLGNYANGDLKDGPLDILVIGSDTRSGNNSAYGDESDRNSNARSDVMMLVQVSEDKQDVSVLSFPRDLMVDMPECTDPETGDVYPASQNTQINESLSHGGPGCTVATISSITGVNIDHFMLADFNAVKSLSSVVGGVEVCVTEPIDDSYSGLKLPAGNSTVEGEQALSFLRSRHGFGDGSDTSRIAAQQSFLASLLRKVKAEGTLTNPSGLMNIAEAVTQNVTVDQGLTNPATLANIGSLFSDVELNKVVFATVPNEPYELDQNKLQLADSADEVFAKLQNDQSLAEPQAEDPAPSAAASSSDTAAPGESASPTAVETNFSVPVSLLNASGAENRAEDLAGTVKDAGFSQVNTEDSAVEYSASAVYYPAGYEAEAQAVADALGISDVQLSTAYSGVTAVIGQDFTEGNSLEQQTNAIAGNANGQTADQVTCQQSFEY</sequence>
<dbReference type="NCBIfam" id="TIGR00350">
    <property type="entry name" value="lytR_cpsA_psr"/>
    <property type="match status" value="1"/>
</dbReference>
<name>A0A917IL30_9MICC</name>
<reference evidence="6 7" key="1">
    <citation type="journal article" date="2014" name="Int. J. Syst. Evol. Microbiol.">
        <title>Complete genome sequence of Corynebacterium casei LMG S-19264T (=DSM 44701T), isolated from a smear-ripened cheese.</title>
        <authorList>
            <consortium name="US DOE Joint Genome Institute (JGI-PGF)"/>
            <person name="Walter F."/>
            <person name="Albersmeier A."/>
            <person name="Kalinowski J."/>
            <person name="Ruckert C."/>
        </authorList>
    </citation>
    <scope>NUCLEOTIDE SEQUENCE [LARGE SCALE GENOMIC DNA]</scope>
    <source>
        <strain evidence="6 7">CCM 8669</strain>
    </source>
</reference>
<dbReference type="RefSeq" id="WP_229723009.1">
    <property type="nucleotide sequence ID" value="NZ_BMDC01000001.1"/>
</dbReference>
<dbReference type="PANTHER" id="PTHR33392:SF6">
    <property type="entry name" value="POLYISOPRENYL-TEICHOIC ACID--PEPTIDOGLYCAN TEICHOIC ACID TRANSFERASE TAGU"/>
    <property type="match status" value="1"/>
</dbReference>
<keyword evidence="3" id="KW-1133">Transmembrane helix</keyword>
<dbReference type="InterPro" id="IPR004474">
    <property type="entry name" value="LytR_CpsA_psr"/>
</dbReference>
<evidence type="ECO:0000313" key="6">
    <source>
        <dbReference type="EMBL" id="GGH57589.1"/>
    </source>
</evidence>
<dbReference type="Pfam" id="PF13399">
    <property type="entry name" value="LytR_C"/>
    <property type="match status" value="1"/>
</dbReference>
<gene>
    <name evidence="6" type="ORF">GCM10007359_02890</name>
</gene>
<comment type="similarity">
    <text evidence="1">Belongs to the LytR/CpsA/Psr (LCP) family.</text>
</comment>
<keyword evidence="7" id="KW-1185">Reference proteome</keyword>
<dbReference type="Gene3D" id="3.30.70.2390">
    <property type="match status" value="1"/>
</dbReference>
<feature type="domain" description="LytR/CpsA/Psr regulator C-terminal" evidence="5">
    <location>
        <begin position="385"/>
        <end position="468"/>
    </location>
</feature>
<keyword evidence="3" id="KW-0472">Membrane</keyword>
<evidence type="ECO:0000259" key="5">
    <source>
        <dbReference type="Pfam" id="PF13399"/>
    </source>
</evidence>
<accession>A0A917IL30</accession>
<dbReference type="InterPro" id="IPR027381">
    <property type="entry name" value="LytR/CpsA/Psr_C"/>
</dbReference>
<dbReference type="AlphaFoldDB" id="A0A917IL30"/>
<protein>
    <submittedName>
        <fullName evidence="6">Transcriptional regulator</fullName>
    </submittedName>
</protein>
<keyword evidence="3" id="KW-0812">Transmembrane</keyword>
<dbReference type="EMBL" id="BMDC01000001">
    <property type="protein sequence ID" value="GGH57589.1"/>
    <property type="molecule type" value="Genomic_DNA"/>
</dbReference>